<reference evidence="3" key="2">
    <citation type="submission" date="2020-09" db="EMBL/GenBank/DDBJ databases">
        <authorList>
            <person name="Sun Q."/>
            <person name="Kim S."/>
        </authorList>
    </citation>
    <scope>NUCLEOTIDE SEQUENCE</scope>
    <source>
        <strain evidence="3">KCTC 23224</strain>
    </source>
</reference>
<dbReference type="EMBL" id="BMYF01000004">
    <property type="protein sequence ID" value="GHB29796.1"/>
    <property type="molecule type" value="Genomic_DNA"/>
</dbReference>
<keyword evidence="1" id="KW-0812">Transmembrane</keyword>
<dbReference type="Proteomes" id="UP000642809">
    <property type="component" value="Unassembled WGS sequence"/>
</dbReference>
<evidence type="ECO:0000313" key="3">
    <source>
        <dbReference type="EMBL" id="GHB29796.1"/>
    </source>
</evidence>
<reference evidence="3" key="1">
    <citation type="journal article" date="2014" name="Int. J. Syst. Evol. Microbiol.">
        <title>Complete genome sequence of Corynebacterium casei LMG S-19264T (=DSM 44701T), isolated from a smear-ripened cheese.</title>
        <authorList>
            <consortium name="US DOE Joint Genome Institute (JGI-PGF)"/>
            <person name="Walter F."/>
            <person name="Albersmeier A."/>
            <person name="Kalinowski J."/>
            <person name="Ruckert C."/>
        </authorList>
    </citation>
    <scope>NUCLEOTIDE SEQUENCE</scope>
    <source>
        <strain evidence="3">KCTC 23224</strain>
    </source>
</reference>
<dbReference type="PANTHER" id="PTHR42709">
    <property type="entry name" value="ALKALINE PHOSPHATASE LIKE PROTEIN"/>
    <property type="match status" value="1"/>
</dbReference>
<protein>
    <recommendedName>
        <fullName evidence="2">VTT domain-containing protein</fullName>
    </recommendedName>
</protein>
<evidence type="ECO:0000256" key="1">
    <source>
        <dbReference type="SAM" id="Phobius"/>
    </source>
</evidence>
<accession>A0A8J3CVG7</accession>
<organism evidence="3 4">
    <name type="scientific">Mongoliitalea lutea</name>
    <dbReference type="NCBI Taxonomy" id="849756"/>
    <lineage>
        <taxon>Bacteria</taxon>
        <taxon>Pseudomonadati</taxon>
        <taxon>Bacteroidota</taxon>
        <taxon>Cytophagia</taxon>
        <taxon>Cytophagales</taxon>
        <taxon>Cyclobacteriaceae</taxon>
        <taxon>Mongoliitalea</taxon>
    </lineage>
</organism>
<feature type="transmembrane region" description="Helical" evidence="1">
    <location>
        <begin position="172"/>
        <end position="191"/>
    </location>
</feature>
<name>A0A8J3CVG7_9BACT</name>
<dbReference type="PANTHER" id="PTHR42709:SF11">
    <property type="entry name" value="DEDA FAMILY PROTEIN"/>
    <property type="match status" value="1"/>
</dbReference>
<feature type="transmembrane region" description="Helical" evidence="1">
    <location>
        <begin position="140"/>
        <end position="160"/>
    </location>
</feature>
<dbReference type="Pfam" id="PF09335">
    <property type="entry name" value="VTT_dom"/>
    <property type="match status" value="1"/>
</dbReference>
<dbReference type="InterPro" id="IPR032816">
    <property type="entry name" value="VTT_dom"/>
</dbReference>
<evidence type="ECO:0000313" key="4">
    <source>
        <dbReference type="Proteomes" id="UP000642809"/>
    </source>
</evidence>
<dbReference type="GO" id="GO:0005886">
    <property type="term" value="C:plasma membrane"/>
    <property type="evidence" value="ECO:0007669"/>
    <property type="project" value="TreeGrafter"/>
</dbReference>
<dbReference type="AlphaFoldDB" id="A0A8J3CVG7"/>
<comment type="caution">
    <text evidence="3">The sequence shown here is derived from an EMBL/GenBank/DDBJ whole genome shotgun (WGS) entry which is preliminary data.</text>
</comment>
<sequence>MEFGQPTAAQKTKFMLYQVGKGFFFLGLLVGLFFIIRHLIGAEAREEWFGAIYNNPTLVMTVFVASEHLFGIVPPEVFMLWALETKSLGPYYLAILILSIISYAAGWINFNLGRMISKRYDLRNANNRFIRKNLALIKEYGAYLVIVASISPLPFSAIALLAGSSGISQKKYLLNSLFRILRFFVYAYILYKIQQ</sequence>
<feature type="transmembrane region" description="Helical" evidence="1">
    <location>
        <begin position="22"/>
        <end position="40"/>
    </location>
</feature>
<feature type="domain" description="VTT" evidence="2">
    <location>
        <begin position="89"/>
        <end position="191"/>
    </location>
</feature>
<dbReference type="InterPro" id="IPR051311">
    <property type="entry name" value="DedA_domain"/>
</dbReference>
<dbReference type="RefSeq" id="WP_189579207.1">
    <property type="nucleotide sequence ID" value="NZ_BMYF01000004.1"/>
</dbReference>
<feature type="transmembrane region" description="Helical" evidence="1">
    <location>
        <begin position="91"/>
        <end position="110"/>
    </location>
</feature>
<proteinExistence type="predicted"/>
<keyword evidence="1" id="KW-1133">Transmembrane helix</keyword>
<keyword evidence="4" id="KW-1185">Reference proteome</keyword>
<gene>
    <name evidence="3" type="ORF">GCM10008106_08300</name>
</gene>
<evidence type="ECO:0000259" key="2">
    <source>
        <dbReference type="Pfam" id="PF09335"/>
    </source>
</evidence>
<feature type="transmembrane region" description="Helical" evidence="1">
    <location>
        <begin position="52"/>
        <end position="71"/>
    </location>
</feature>
<keyword evidence="1" id="KW-0472">Membrane</keyword>